<keyword evidence="11" id="KW-1185">Reference proteome</keyword>
<keyword evidence="7 8" id="KW-0472">Membrane</keyword>
<feature type="transmembrane region" description="Helical" evidence="8">
    <location>
        <begin position="161"/>
        <end position="183"/>
    </location>
</feature>
<dbReference type="GO" id="GO:0042910">
    <property type="term" value="F:xenobiotic transmembrane transporter activity"/>
    <property type="evidence" value="ECO:0007669"/>
    <property type="project" value="InterPro"/>
</dbReference>
<feature type="transmembrane region" description="Helical" evidence="8">
    <location>
        <begin position="76"/>
        <end position="94"/>
    </location>
</feature>
<feature type="transmembrane region" description="Helical" evidence="8">
    <location>
        <begin position="45"/>
        <end position="64"/>
    </location>
</feature>
<dbReference type="EMBL" id="CP053435">
    <property type="protein sequence ID" value="QJW89682.1"/>
    <property type="molecule type" value="Genomic_DNA"/>
</dbReference>
<evidence type="ECO:0000256" key="2">
    <source>
        <dbReference type="ARBA" id="ARBA00006236"/>
    </source>
</evidence>
<dbReference type="Gene3D" id="1.20.1720.10">
    <property type="entry name" value="Multidrug resistance protein D"/>
    <property type="match status" value="1"/>
</dbReference>
<name>A0A6M5YA23_9BACT</name>
<evidence type="ECO:0000256" key="8">
    <source>
        <dbReference type="SAM" id="Phobius"/>
    </source>
</evidence>
<dbReference type="PANTHER" id="PTHR23502:SF132">
    <property type="entry name" value="POLYAMINE TRANSPORTER 2-RELATED"/>
    <property type="match status" value="1"/>
</dbReference>
<dbReference type="PROSITE" id="PS50850">
    <property type="entry name" value="MFS"/>
    <property type="match status" value="1"/>
</dbReference>
<evidence type="ECO:0000313" key="10">
    <source>
        <dbReference type="EMBL" id="QJW89682.1"/>
    </source>
</evidence>
<dbReference type="NCBIfam" id="TIGR00710">
    <property type="entry name" value="efflux_Bcr_CflA"/>
    <property type="match status" value="1"/>
</dbReference>
<evidence type="ECO:0000259" key="9">
    <source>
        <dbReference type="PROSITE" id="PS50850"/>
    </source>
</evidence>
<dbReference type="GO" id="GO:1990961">
    <property type="term" value="P:xenobiotic detoxification by transmembrane export across the plasma membrane"/>
    <property type="evidence" value="ECO:0007669"/>
    <property type="project" value="InterPro"/>
</dbReference>
<comment type="similarity">
    <text evidence="2">Belongs to the major facilitator superfamily. Bcr/CmlA family.</text>
</comment>
<dbReference type="KEGG" id="stae:HNV11_09955"/>
<dbReference type="GO" id="GO:0005886">
    <property type="term" value="C:plasma membrane"/>
    <property type="evidence" value="ECO:0007669"/>
    <property type="project" value="UniProtKB-SubCell"/>
</dbReference>
<keyword evidence="4" id="KW-1003">Cell membrane</keyword>
<dbReference type="InterPro" id="IPR036259">
    <property type="entry name" value="MFS_trans_sf"/>
</dbReference>
<dbReference type="AlphaFoldDB" id="A0A6M5YA23"/>
<dbReference type="SUPFAM" id="SSF103473">
    <property type="entry name" value="MFS general substrate transporter"/>
    <property type="match status" value="1"/>
</dbReference>
<keyword evidence="6 8" id="KW-1133">Transmembrane helix</keyword>
<feature type="transmembrane region" description="Helical" evidence="8">
    <location>
        <begin position="282"/>
        <end position="303"/>
    </location>
</feature>
<evidence type="ECO:0000256" key="4">
    <source>
        <dbReference type="ARBA" id="ARBA00022475"/>
    </source>
</evidence>
<feature type="transmembrane region" description="Helical" evidence="8">
    <location>
        <begin position="251"/>
        <end position="270"/>
    </location>
</feature>
<feature type="transmembrane region" description="Helical" evidence="8">
    <location>
        <begin position="133"/>
        <end position="155"/>
    </location>
</feature>
<accession>A0A6M5YA23</accession>
<gene>
    <name evidence="10" type="ORF">HNV11_09955</name>
</gene>
<protein>
    <submittedName>
        <fullName evidence="10">Multidrug effflux MFS transporter</fullName>
    </submittedName>
</protein>
<evidence type="ECO:0000256" key="6">
    <source>
        <dbReference type="ARBA" id="ARBA00022989"/>
    </source>
</evidence>
<evidence type="ECO:0000313" key="11">
    <source>
        <dbReference type="Proteomes" id="UP000502756"/>
    </source>
</evidence>
<evidence type="ECO:0000256" key="3">
    <source>
        <dbReference type="ARBA" id="ARBA00022448"/>
    </source>
</evidence>
<dbReference type="FunFam" id="1.20.1720.10:FF:000005">
    <property type="entry name" value="Bcr/CflA family efflux transporter"/>
    <property type="match status" value="1"/>
</dbReference>
<feature type="transmembrane region" description="Helical" evidence="8">
    <location>
        <begin position="100"/>
        <end position="121"/>
    </location>
</feature>
<reference evidence="10 11" key="1">
    <citation type="submission" date="2020-05" db="EMBL/GenBank/DDBJ databases">
        <title>Genome sequencing of Spirosoma sp. TS118.</title>
        <authorList>
            <person name="Lee J.-H."/>
            <person name="Jeong S."/>
            <person name="Zhao L."/>
            <person name="Jung J.-H."/>
            <person name="Kim M.-K."/>
            <person name="Lim S."/>
        </authorList>
    </citation>
    <scope>NUCLEOTIDE SEQUENCE [LARGE SCALE GENOMIC DNA]</scope>
    <source>
        <strain evidence="10 11">TS118</strain>
    </source>
</reference>
<dbReference type="InterPro" id="IPR011701">
    <property type="entry name" value="MFS"/>
</dbReference>
<dbReference type="RefSeq" id="WP_171739521.1">
    <property type="nucleotide sequence ID" value="NZ_CP053435.1"/>
</dbReference>
<evidence type="ECO:0000256" key="7">
    <source>
        <dbReference type="ARBA" id="ARBA00023136"/>
    </source>
</evidence>
<feature type="transmembrane region" description="Helical" evidence="8">
    <location>
        <begin position="369"/>
        <end position="389"/>
    </location>
</feature>
<dbReference type="CDD" id="cd17320">
    <property type="entry name" value="MFS_MdfA_MDR_like"/>
    <property type="match status" value="1"/>
</dbReference>
<evidence type="ECO:0000256" key="1">
    <source>
        <dbReference type="ARBA" id="ARBA00004651"/>
    </source>
</evidence>
<evidence type="ECO:0000256" key="5">
    <source>
        <dbReference type="ARBA" id="ARBA00022692"/>
    </source>
</evidence>
<feature type="transmembrane region" description="Helical" evidence="8">
    <location>
        <begin position="213"/>
        <end position="231"/>
    </location>
</feature>
<sequence>MSKKTYFFLILILGSLTALGPFSIDMYLPGFPAIANDLHTTAAKVSLSLSGFFIGISVGQLLYGPLLDRFGRKKPLYIGLIVYILASAGCAFTDSIDGLIVMRVIQAIGSCAAAVASVAMVRDLFPVKDNAKVFSLLLLVVGASPMIAPTVGGYVTAAFGWQAVFIILTGMGVAILAAVFFWLPARYKPDPSISLKPKPILLNFWSVLREPQFYTYAFTGAIAFSGLFAYVSGSPILFMEVFHTDEKVYGWIFAFLSVGFIGSSQVNTLLLRTYRSDQIVNVALVCQVIVALTFLTVAINGWLTLPITLVFLFLFLCCIGFTNPNASALSLAPFSKNAGSASALMGALQMGMGTLISVIISLFEVPSAIPMVVGMAGSATLALLVLLMGRRTITTQVDLQQGADTVVLH</sequence>
<dbReference type="Proteomes" id="UP000502756">
    <property type="component" value="Chromosome"/>
</dbReference>
<feature type="transmembrane region" description="Helical" evidence="8">
    <location>
        <begin position="343"/>
        <end position="363"/>
    </location>
</feature>
<dbReference type="InterPro" id="IPR004812">
    <property type="entry name" value="Efflux_drug-R_Bcr/CmlA"/>
</dbReference>
<dbReference type="Pfam" id="PF07690">
    <property type="entry name" value="MFS_1"/>
    <property type="match status" value="1"/>
</dbReference>
<dbReference type="InterPro" id="IPR020846">
    <property type="entry name" value="MFS_dom"/>
</dbReference>
<feature type="transmembrane region" description="Helical" evidence="8">
    <location>
        <begin position="309"/>
        <end position="331"/>
    </location>
</feature>
<keyword evidence="5 8" id="KW-0812">Transmembrane</keyword>
<feature type="domain" description="Major facilitator superfamily (MFS) profile" evidence="9">
    <location>
        <begin position="9"/>
        <end position="392"/>
    </location>
</feature>
<keyword evidence="3" id="KW-0813">Transport</keyword>
<dbReference type="PANTHER" id="PTHR23502">
    <property type="entry name" value="MAJOR FACILITATOR SUPERFAMILY"/>
    <property type="match status" value="1"/>
</dbReference>
<organism evidence="10 11">
    <name type="scientific">Spirosoma taeanense</name>
    <dbReference type="NCBI Taxonomy" id="2735870"/>
    <lineage>
        <taxon>Bacteria</taxon>
        <taxon>Pseudomonadati</taxon>
        <taxon>Bacteroidota</taxon>
        <taxon>Cytophagia</taxon>
        <taxon>Cytophagales</taxon>
        <taxon>Cytophagaceae</taxon>
        <taxon>Spirosoma</taxon>
    </lineage>
</organism>
<comment type="subcellular location">
    <subcellularLocation>
        <location evidence="1">Cell membrane</location>
        <topology evidence="1">Multi-pass membrane protein</topology>
    </subcellularLocation>
</comment>
<proteinExistence type="inferred from homology"/>